<feature type="region of interest" description="Disordered" evidence="1">
    <location>
        <begin position="442"/>
        <end position="470"/>
    </location>
</feature>
<gene>
    <name evidence="3" type="ORF">FRUB_09894</name>
</gene>
<comment type="caution">
    <text evidence="3">The sequence shown here is derived from an EMBL/GenBank/DDBJ whole genome shotgun (WGS) entry which is preliminary data.</text>
</comment>
<accession>A0A225D0M0</accession>
<evidence type="ECO:0000256" key="1">
    <source>
        <dbReference type="SAM" id="MobiDB-lite"/>
    </source>
</evidence>
<evidence type="ECO:0000313" key="3">
    <source>
        <dbReference type="EMBL" id="OWK35052.1"/>
    </source>
</evidence>
<keyword evidence="4" id="KW-1185">Reference proteome</keyword>
<evidence type="ECO:0000259" key="2">
    <source>
        <dbReference type="Pfam" id="PF20005"/>
    </source>
</evidence>
<protein>
    <recommendedName>
        <fullName evidence="2">FtsH ternary system domain-containing protein</fullName>
    </recommendedName>
</protein>
<sequence length="1139" mass="122694">MRLALASGIIPPEVAREAVRAAVDENGRVWVEMPDDFPRDSSSALTRIGVTLHGPGTGPAARDYTHWAELLPLRSHPAIDFRGEVLVDVPDSALARLVGEIRRVRPQPIAVRMLPETGRGWILVRDPPLYTVLGLSPEPTDSGSEGRAEVFFEQAPRVWVLAGWHHPLDSHLSAPGGTVALVRPGQEWEYVPDEPFNLARDGFALSAGTQIGRTDPAATVVLTTKLSLTRTQQTSSATESLWVLPGEPAETLAELARDTDEQLLRRFRACVLTSPQGKVTVVRAAATGKGSPPVLSAATRGYVPHTALSNLYLQPGTCLSPAVRPQGLAKLLGLTPDLIAWATPEDGGRFAVHRAPVASFRAVADWVSYRVPTNVSLAVAYQSANYWQAPAYVLAADKAPAVPSPVPAVPPAGDALKKDAASGDREGWISRSLGKLAGRLMPGASPGRIKNSKRRSTPAVSDAEPSGRVGEKLASTQALLLGNEWSARRTALEQRVLTDLPRLPPAERTRVWVELAEVYSAVGYPADAAVCWLNAVWDSDPPPVPWVDNWLRAEAKTARVAKGGREPEVVFRAAPVAAARVAAAHLVWAAGQPTQPAETVAHLPRFLALLGEYGAEIPARALWLARIAAARLSDGDALGLARCRDQVFRRLVEKGPGLDLDAPSFLRFRGGIGGDRFVTARDWLARAREPVHRWIARFAHTGRLQWAGIDAETECTTAYADLLFAWGLSKLGDRSRSREMEASAGAVLSRVGGPSADPMVHRVLRAAFADRIAAAQDGRPDRPGLPLDAAADLLRLDDLGRYAVEKLRAHCRILEPVDLINPYRNRDLGGFLGSDALGERLARVLARPDLAPDPGEIRGLLADAAADPTASTLPRVVFVLVETAPRLDPQVSADVLPLVPRAIELTPEWVRVAVQTTDPAAVTKRFGARMMTAACHVAVLAHLPDSFRRAADAVLIACDTPGSSSVRAVEQVAGPFFRCLRRLGLHSHASELLGRLDEGNSPGPRELGLAVGWFAAGNEDAGNRTLNAARDRLFVSGVPDDRERTALALAYAVATGHAPPRIALGRLEELFLRLDIISAHGATNRYFTLKPLELIDTVIRAVVSDDFCLGPGVRGWLDDDEFLIRRRVTRDLAAVLGEQ</sequence>
<dbReference type="InterPro" id="IPR045486">
    <property type="entry name" value="fvmX7"/>
</dbReference>
<reference evidence="4" key="1">
    <citation type="submission" date="2017-06" db="EMBL/GenBank/DDBJ databases">
        <title>Genome analysis of Fimbriiglobus ruber SP5, the first member of the order Planctomycetales with confirmed chitinolytic capability.</title>
        <authorList>
            <person name="Ravin N.V."/>
            <person name="Rakitin A.L."/>
            <person name="Ivanova A.A."/>
            <person name="Beletsky A.V."/>
            <person name="Kulichevskaya I.S."/>
            <person name="Mardanov A.V."/>
            <person name="Dedysh S.N."/>
        </authorList>
    </citation>
    <scope>NUCLEOTIDE SEQUENCE [LARGE SCALE GENOMIC DNA]</scope>
    <source>
        <strain evidence="4">SP5</strain>
    </source>
</reference>
<dbReference type="AlphaFoldDB" id="A0A225D0M0"/>
<dbReference type="EMBL" id="NIDE01000019">
    <property type="protein sequence ID" value="OWK35052.1"/>
    <property type="molecule type" value="Genomic_DNA"/>
</dbReference>
<evidence type="ECO:0000313" key="4">
    <source>
        <dbReference type="Proteomes" id="UP000214646"/>
    </source>
</evidence>
<organism evidence="3 4">
    <name type="scientific">Fimbriiglobus ruber</name>
    <dbReference type="NCBI Taxonomy" id="1908690"/>
    <lineage>
        <taxon>Bacteria</taxon>
        <taxon>Pseudomonadati</taxon>
        <taxon>Planctomycetota</taxon>
        <taxon>Planctomycetia</taxon>
        <taxon>Gemmatales</taxon>
        <taxon>Gemmataceae</taxon>
        <taxon>Fimbriiglobus</taxon>
    </lineage>
</organism>
<proteinExistence type="predicted"/>
<dbReference type="Proteomes" id="UP000214646">
    <property type="component" value="Unassembled WGS sequence"/>
</dbReference>
<dbReference type="Pfam" id="PF20005">
    <property type="entry name" value="fvmX7"/>
    <property type="match status" value="1"/>
</dbReference>
<feature type="domain" description="FtsH ternary system" evidence="2">
    <location>
        <begin position="2"/>
        <end position="369"/>
    </location>
</feature>
<name>A0A225D0M0_9BACT</name>